<dbReference type="PANTHER" id="PTHR10745">
    <property type="entry name" value="GLYCYL-TRNA SYNTHETASE/DNA POLYMERASE SUBUNIT GAMMA-2"/>
    <property type="match status" value="1"/>
</dbReference>
<accession>A0ABR3YR60</accession>
<organism evidence="1 2">
    <name type="scientific">Sporothrix stenoceras</name>
    <dbReference type="NCBI Taxonomy" id="5173"/>
    <lineage>
        <taxon>Eukaryota</taxon>
        <taxon>Fungi</taxon>
        <taxon>Dikarya</taxon>
        <taxon>Ascomycota</taxon>
        <taxon>Pezizomycotina</taxon>
        <taxon>Sordariomycetes</taxon>
        <taxon>Sordariomycetidae</taxon>
        <taxon>Ophiostomatales</taxon>
        <taxon>Ophiostomataceae</taxon>
        <taxon>Sporothrix</taxon>
    </lineage>
</organism>
<dbReference type="PANTHER" id="PTHR10745:SF0">
    <property type="entry name" value="GLYCINE--TRNA LIGASE"/>
    <property type="match status" value="1"/>
</dbReference>
<dbReference type="InterPro" id="IPR027031">
    <property type="entry name" value="Gly-tRNA_synthase/POLG2"/>
</dbReference>
<reference evidence="1 2" key="1">
    <citation type="journal article" date="2024" name="IMA Fungus">
        <title>IMA Genome - F19 : A genome assembly and annotation guide to empower mycologists, including annotated draft genome sequences of Ceratocystis pirilliformis, Diaporthe australafricana, Fusarium ophioides, Paecilomyces lecythidis, and Sporothrix stenoceras.</title>
        <authorList>
            <person name="Aylward J."/>
            <person name="Wilson A.M."/>
            <person name="Visagie C.M."/>
            <person name="Spraker J."/>
            <person name="Barnes I."/>
            <person name="Buitendag C."/>
            <person name="Ceriani C."/>
            <person name="Del Mar Angel L."/>
            <person name="du Plessis D."/>
            <person name="Fuchs T."/>
            <person name="Gasser K."/>
            <person name="Kramer D."/>
            <person name="Li W."/>
            <person name="Munsamy K."/>
            <person name="Piso A."/>
            <person name="Price J.L."/>
            <person name="Sonnekus B."/>
            <person name="Thomas C."/>
            <person name="van der Nest A."/>
            <person name="van Dijk A."/>
            <person name="van Heerden A."/>
            <person name="van Vuuren N."/>
            <person name="Yilmaz N."/>
            <person name="Duong T.A."/>
            <person name="van der Merwe N.A."/>
            <person name="Wingfield M.J."/>
            <person name="Wingfield B.D."/>
        </authorList>
    </citation>
    <scope>NUCLEOTIDE SEQUENCE [LARGE SCALE GENOMIC DNA]</scope>
    <source>
        <strain evidence="1 2">CMW 5346</strain>
    </source>
</reference>
<dbReference type="Proteomes" id="UP001583186">
    <property type="component" value="Unassembled WGS sequence"/>
</dbReference>
<comment type="caution">
    <text evidence="1">The sequence shown here is derived from an EMBL/GenBank/DDBJ whole genome shotgun (WGS) entry which is preliminary data.</text>
</comment>
<dbReference type="EMBL" id="JAWCUI010000058">
    <property type="protein sequence ID" value="KAL1890841.1"/>
    <property type="molecule type" value="Genomic_DNA"/>
</dbReference>
<evidence type="ECO:0000313" key="2">
    <source>
        <dbReference type="Proteomes" id="UP001583186"/>
    </source>
</evidence>
<protein>
    <submittedName>
        <fullName evidence="1">Uncharacterized protein</fullName>
    </submittedName>
</protein>
<sequence length="118" mass="12923">MATTVDSTTMGCANRSAYDLTVHAKHTGSPLHVEVTRPVPVEVEAWQADLDGKVLGPQFKMDAKKIEAAATALDQPTLASLALTSSRKKQSLPCLLPIPWRPALHLWSCPRTFARFTR</sequence>
<proteinExistence type="predicted"/>
<keyword evidence="2" id="KW-1185">Reference proteome</keyword>
<name>A0ABR3YR60_9PEZI</name>
<evidence type="ECO:0000313" key="1">
    <source>
        <dbReference type="EMBL" id="KAL1890841.1"/>
    </source>
</evidence>
<gene>
    <name evidence="1" type="ORF">Sste5346_007982</name>
</gene>